<keyword evidence="8 9" id="KW-0407">Ion channel</keyword>
<dbReference type="PRINTS" id="PR01264">
    <property type="entry name" value="MECHCHANNEL"/>
</dbReference>
<comment type="function">
    <text evidence="9">Channel that opens in response to stretch forces in the membrane lipid bilayer. May participate in the regulation of osmotic pressure changes within the cell.</text>
</comment>
<dbReference type="Proteomes" id="UP000228635">
    <property type="component" value="Unassembled WGS sequence"/>
</dbReference>
<organism evidence="10 11">
    <name type="scientific">Candidatus Harrisonbacteria bacterium CG10_big_fil_rev_8_21_14_0_10_42_17</name>
    <dbReference type="NCBI Taxonomy" id="1974584"/>
    <lineage>
        <taxon>Bacteria</taxon>
        <taxon>Candidatus Harrisoniibacteriota</taxon>
    </lineage>
</organism>
<evidence type="ECO:0000256" key="4">
    <source>
        <dbReference type="ARBA" id="ARBA00022692"/>
    </source>
</evidence>
<comment type="subcellular location">
    <subcellularLocation>
        <location evidence="9">Cell membrane</location>
        <topology evidence="9">Multi-pass membrane protein</topology>
    </subcellularLocation>
    <subcellularLocation>
        <location evidence="1">Membrane</location>
        <topology evidence="1">Multi-pass membrane protein</topology>
    </subcellularLocation>
</comment>
<keyword evidence="2 9" id="KW-0813">Transport</keyword>
<dbReference type="NCBIfam" id="TIGR00220">
    <property type="entry name" value="mscL"/>
    <property type="match status" value="1"/>
</dbReference>
<evidence type="ECO:0000256" key="7">
    <source>
        <dbReference type="ARBA" id="ARBA00023136"/>
    </source>
</evidence>
<comment type="caution">
    <text evidence="10">The sequence shown here is derived from an EMBL/GenBank/DDBJ whole genome shotgun (WGS) entry which is preliminary data.</text>
</comment>
<evidence type="ECO:0000256" key="1">
    <source>
        <dbReference type="ARBA" id="ARBA00004141"/>
    </source>
</evidence>
<dbReference type="InterPro" id="IPR001185">
    <property type="entry name" value="MS_channel"/>
</dbReference>
<dbReference type="HAMAP" id="MF_00115">
    <property type="entry name" value="MscL"/>
    <property type="match status" value="1"/>
</dbReference>
<dbReference type="InterPro" id="IPR037673">
    <property type="entry name" value="MSC/AndL"/>
</dbReference>
<feature type="transmembrane region" description="Helical" evidence="9">
    <location>
        <begin position="20"/>
        <end position="41"/>
    </location>
</feature>
<keyword evidence="6 9" id="KW-0406">Ion transport</keyword>
<dbReference type="EMBL" id="PFBA01000030">
    <property type="protein sequence ID" value="PIT92225.1"/>
    <property type="molecule type" value="Genomic_DNA"/>
</dbReference>
<comment type="subunit">
    <text evidence="9">Homopentamer.</text>
</comment>
<dbReference type="InterPro" id="IPR036019">
    <property type="entry name" value="MscL_channel"/>
</dbReference>
<keyword evidence="7 9" id="KW-0472">Membrane</keyword>
<dbReference type="AlphaFoldDB" id="A0A2M6WHF7"/>
<name>A0A2M6WHF7_9BACT</name>
<reference evidence="11" key="1">
    <citation type="submission" date="2017-09" db="EMBL/GenBank/DDBJ databases">
        <title>Depth-based differentiation of microbial function through sediment-hosted aquifers and enrichment of novel symbionts in the deep terrestrial subsurface.</title>
        <authorList>
            <person name="Probst A.J."/>
            <person name="Ladd B."/>
            <person name="Jarett J.K."/>
            <person name="Geller-Mcgrath D.E."/>
            <person name="Sieber C.M.K."/>
            <person name="Emerson J.B."/>
            <person name="Anantharaman K."/>
            <person name="Thomas B.C."/>
            <person name="Malmstrom R."/>
            <person name="Stieglmeier M."/>
            <person name="Klingl A."/>
            <person name="Woyke T."/>
            <person name="Ryan C.M."/>
            <person name="Banfield J.F."/>
        </authorList>
    </citation>
    <scope>NUCLEOTIDE SEQUENCE [LARGE SCALE GENOMIC DNA]</scope>
</reference>
<dbReference type="PANTHER" id="PTHR30266">
    <property type="entry name" value="MECHANOSENSITIVE CHANNEL MSCL"/>
    <property type="match status" value="1"/>
</dbReference>
<dbReference type="Gene3D" id="1.10.1200.120">
    <property type="entry name" value="Large-conductance mechanosensitive channel, MscL, domain 1"/>
    <property type="match status" value="1"/>
</dbReference>
<evidence type="ECO:0000313" key="10">
    <source>
        <dbReference type="EMBL" id="PIT92225.1"/>
    </source>
</evidence>
<evidence type="ECO:0000256" key="5">
    <source>
        <dbReference type="ARBA" id="ARBA00022989"/>
    </source>
</evidence>
<keyword evidence="5 9" id="KW-1133">Transmembrane helix</keyword>
<dbReference type="PANTHER" id="PTHR30266:SF2">
    <property type="entry name" value="LARGE-CONDUCTANCE MECHANOSENSITIVE CHANNEL"/>
    <property type="match status" value="1"/>
</dbReference>
<dbReference type="SUPFAM" id="SSF81330">
    <property type="entry name" value="Gated mechanosensitive channel"/>
    <property type="match status" value="1"/>
</dbReference>
<dbReference type="Pfam" id="PF01741">
    <property type="entry name" value="MscL"/>
    <property type="match status" value="1"/>
</dbReference>
<evidence type="ECO:0000313" key="11">
    <source>
        <dbReference type="Proteomes" id="UP000228635"/>
    </source>
</evidence>
<gene>
    <name evidence="9 10" type="primary">mscL</name>
    <name evidence="10" type="ORF">COU08_03545</name>
</gene>
<evidence type="ECO:0000256" key="9">
    <source>
        <dbReference type="HAMAP-Rule" id="MF_00115"/>
    </source>
</evidence>
<keyword evidence="3 9" id="KW-1003">Cell membrane</keyword>
<dbReference type="GO" id="GO:0005886">
    <property type="term" value="C:plasma membrane"/>
    <property type="evidence" value="ECO:0007669"/>
    <property type="project" value="UniProtKB-SubCell"/>
</dbReference>
<dbReference type="GO" id="GO:0008381">
    <property type="term" value="F:mechanosensitive monoatomic ion channel activity"/>
    <property type="evidence" value="ECO:0007669"/>
    <property type="project" value="UniProtKB-UniRule"/>
</dbReference>
<keyword evidence="4 9" id="KW-0812">Transmembrane</keyword>
<evidence type="ECO:0000256" key="2">
    <source>
        <dbReference type="ARBA" id="ARBA00022448"/>
    </source>
</evidence>
<evidence type="ECO:0000256" key="6">
    <source>
        <dbReference type="ARBA" id="ARBA00023065"/>
    </source>
</evidence>
<protein>
    <recommendedName>
        <fullName evidence="9">Large-conductance mechanosensitive channel</fullName>
    </recommendedName>
</protein>
<accession>A0A2M6WHF7</accession>
<evidence type="ECO:0000256" key="3">
    <source>
        <dbReference type="ARBA" id="ARBA00022475"/>
    </source>
</evidence>
<sequence>MSFMKNILKEFESFALKGSVIDLAVAIVVGTAFNKVVSSLVNDMILPPLGLLLGRVKFSSLQIALYHPEGGEVIALRYGQFLQTILDFFVIAFSVFVVIKFFNRLIARDEKGKKS</sequence>
<proteinExistence type="inferred from homology"/>
<evidence type="ECO:0000256" key="8">
    <source>
        <dbReference type="ARBA" id="ARBA00023303"/>
    </source>
</evidence>
<feature type="transmembrane region" description="Helical" evidence="9">
    <location>
        <begin position="85"/>
        <end position="106"/>
    </location>
</feature>
<comment type="similarity">
    <text evidence="9">Belongs to the MscL family.</text>
</comment>